<protein>
    <recommendedName>
        <fullName evidence="4">RING-type domain-containing protein</fullName>
    </recommendedName>
</protein>
<dbReference type="AlphaFoldDB" id="A0A0D2ENF8"/>
<dbReference type="Proteomes" id="UP000053789">
    <property type="component" value="Unassembled WGS sequence"/>
</dbReference>
<feature type="region of interest" description="Disordered" evidence="1">
    <location>
        <begin position="1"/>
        <end position="94"/>
    </location>
</feature>
<evidence type="ECO:0000256" key="1">
    <source>
        <dbReference type="SAM" id="MobiDB-lite"/>
    </source>
</evidence>
<sequence>MATDDPDLSLATMADSDVVAEGKSPPTSPLSDTKATKTLSLSTEAQANTEPQADKDSVSSGSPTASTSPDDNDGKTSMAHFMEPDPETIHPDVDLNDRNNLVRLLALYQSGWEQGRGRGPRDHDTCIWCRGPVASNVQNLTHVGTSNSCRNSWPATCLMDWINQELDVVRNRVLRCPMCREEFFNIYTQSRADFRANQGGPDAELVINGAWLRCILFSPIYAREFCIKSGKPLIIVKSEEARKLMLLNREKAIFNPCEGLARTPYEAKGRWFRRLNLPDTSATAGQPQPFASAEALALASTGQIQPLYAAGQALVSAGDVSAGQAIVATQQAFASVPSLQAPAIPTNPAGQIQTLENSELPNPYAPAIPLGRAEKNDEPPNPALDTVWVLLDWGNNQFRMAPFLSVQAHALKILTEEQGGVVKTMTADEFGALAKENGGLKAVVTGFKADNVEEMDEMETSGKNWLKKLRSEFSEDGPYASDRTWYERLVDSFRVRLFEPPTDGDNDGEGALGVQEHPPGMQTDADDEWEDSEESLLDDALE</sequence>
<reference evidence="2" key="1">
    <citation type="submission" date="2015-01" db="EMBL/GenBank/DDBJ databases">
        <title>The Genome Sequence of Cladophialophora bantiana CBS 173.52.</title>
        <authorList>
            <consortium name="The Broad Institute Genomics Platform"/>
            <person name="Cuomo C."/>
            <person name="de Hoog S."/>
            <person name="Gorbushina A."/>
            <person name="Stielow B."/>
            <person name="Teixiera M."/>
            <person name="Abouelleil A."/>
            <person name="Chapman S.B."/>
            <person name="Priest M."/>
            <person name="Young S.K."/>
            <person name="Wortman J."/>
            <person name="Nusbaum C."/>
            <person name="Birren B."/>
        </authorList>
    </citation>
    <scope>NUCLEOTIDE SEQUENCE [LARGE SCALE GENOMIC DNA]</scope>
    <source>
        <strain evidence="2">CBS 173.52</strain>
    </source>
</reference>
<dbReference type="VEuPathDB" id="FungiDB:Z519_07472"/>
<proteinExistence type="predicted"/>
<feature type="compositionally biased region" description="Acidic residues" evidence="1">
    <location>
        <begin position="524"/>
        <end position="542"/>
    </location>
</feature>
<evidence type="ECO:0000313" key="2">
    <source>
        <dbReference type="EMBL" id="KIW91506.1"/>
    </source>
</evidence>
<feature type="region of interest" description="Disordered" evidence="1">
    <location>
        <begin position="498"/>
        <end position="542"/>
    </location>
</feature>
<accession>A0A0D2ENF8</accession>
<organism evidence="2 3">
    <name type="scientific">Cladophialophora bantiana (strain ATCC 10958 / CBS 173.52 / CDC B-1940 / NIH 8579)</name>
    <name type="common">Xylohypha bantiana</name>
    <dbReference type="NCBI Taxonomy" id="1442370"/>
    <lineage>
        <taxon>Eukaryota</taxon>
        <taxon>Fungi</taxon>
        <taxon>Dikarya</taxon>
        <taxon>Ascomycota</taxon>
        <taxon>Pezizomycotina</taxon>
        <taxon>Eurotiomycetes</taxon>
        <taxon>Chaetothyriomycetidae</taxon>
        <taxon>Chaetothyriales</taxon>
        <taxon>Herpotrichiellaceae</taxon>
        <taxon>Cladophialophora</taxon>
    </lineage>
</organism>
<evidence type="ECO:0000313" key="3">
    <source>
        <dbReference type="Proteomes" id="UP000053789"/>
    </source>
</evidence>
<feature type="compositionally biased region" description="Polar residues" evidence="1">
    <location>
        <begin position="29"/>
        <end position="51"/>
    </location>
</feature>
<dbReference type="GeneID" id="27700400"/>
<dbReference type="HOGENOM" id="CLU_037333_0_0_1"/>
<dbReference type="RefSeq" id="XP_016618175.1">
    <property type="nucleotide sequence ID" value="XM_016765206.1"/>
</dbReference>
<name>A0A0D2ENF8_CLAB1</name>
<gene>
    <name evidence="2" type="ORF">Z519_07472</name>
</gene>
<dbReference type="OrthoDB" id="4119879at2759"/>
<feature type="compositionally biased region" description="Low complexity" evidence="1">
    <location>
        <begin position="58"/>
        <end position="69"/>
    </location>
</feature>
<evidence type="ECO:0008006" key="4">
    <source>
        <dbReference type="Google" id="ProtNLM"/>
    </source>
</evidence>
<dbReference type="EMBL" id="KN846990">
    <property type="protein sequence ID" value="KIW91506.1"/>
    <property type="molecule type" value="Genomic_DNA"/>
</dbReference>
<keyword evidence="3" id="KW-1185">Reference proteome</keyword>